<reference evidence="2" key="1">
    <citation type="submission" date="2023-08" db="EMBL/GenBank/DDBJ databases">
        <title>Emergence of clinically-relevant ST2 carbapenem-resistant Acinetobacter baumannii strains in hospital sewages in Zhejiang, East of China.</title>
        <authorList>
            <person name="Kaichao C."/>
            <person name="Zhang R."/>
        </authorList>
    </citation>
    <scope>NUCLEOTIDE SEQUENCE</scope>
    <source>
        <strain evidence="2">M-RB-37</strain>
    </source>
</reference>
<dbReference type="Proteomes" id="UP001243844">
    <property type="component" value="Unassembled WGS sequence"/>
</dbReference>
<protein>
    <submittedName>
        <fullName evidence="2">DMT family transporter</fullName>
    </submittedName>
</protein>
<dbReference type="Pfam" id="PF04657">
    <property type="entry name" value="DMT_YdcZ"/>
    <property type="match status" value="1"/>
</dbReference>
<organism evidence="2 3">
    <name type="scientific">Acinetobacter rudis</name>
    <dbReference type="NCBI Taxonomy" id="632955"/>
    <lineage>
        <taxon>Bacteria</taxon>
        <taxon>Pseudomonadati</taxon>
        <taxon>Pseudomonadota</taxon>
        <taxon>Gammaproteobacteria</taxon>
        <taxon>Moraxellales</taxon>
        <taxon>Moraxellaceae</taxon>
        <taxon>Acinetobacter</taxon>
    </lineage>
</organism>
<feature type="transmembrane region" description="Helical" evidence="1">
    <location>
        <begin position="133"/>
        <end position="150"/>
    </location>
</feature>
<dbReference type="InterPro" id="IPR006750">
    <property type="entry name" value="YdcZ"/>
</dbReference>
<gene>
    <name evidence="2" type="ORF">RFH47_05850</name>
</gene>
<dbReference type="AlphaFoldDB" id="A0AAW8J7T9"/>
<keyword evidence="1" id="KW-1133">Transmembrane helix</keyword>
<accession>A0AAW8J7T9</accession>
<keyword evidence="1" id="KW-0812">Transmembrane</keyword>
<dbReference type="PANTHER" id="PTHR34821">
    <property type="entry name" value="INNER MEMBRANE PROTEIN YDCZ"/>
    <property type="match status" value="1"/>
</dbReference>
<sequence>MKITQQLFLLFPLTMGIGLAMAVQTSLNTQLRHAVGSTLLAALISFIVGSCVLAILVLLQASTKPSISVLQQVPWYLYLGGCLGVYAISISIYTAPKLGLLTFTGLVIFGQIISSLLIDHFAWFGLDKTPISFTRLLGASAIFIGVLLTLQR</sequence>
<dbReference type="PANTHER" id="PTHR34821:SF2">
    <property type="entry name" value="INNER MEMBRANE PROTEIN YDCZ"/>
    <property type="match status" value="1"/>
</dbReference>
<dbReference type="GO" id="GO:0005886">
    <property type="term" value="C:plasma membrane"/>
    <property type="evidence" value="ECO:0007669"/>
    <property type="project" value="TreeGrafter"/>
</dbReference>
<name>A0AAW8J7T9_9GAMM</name>
<feature type="transmembrane region" description="Helical" evidence="1">
    <location>
        <begin position="38"/>
        <end position="61"/>
    </location>
</feature>
<dbReference type="RefSeq" id="WP_308974880.1">
    <property type="nucleotide sequence ID" value="NZ_JAVIDL010000008.1"/>
</dbReference>
<comment type="caution">
    <text evidence="2">The sequence shown here is derived from an EMBL/GenBank/DDBJ whole genome shotgun (WGS) entry which is preliminary data.</text>
</comment>
<evidence type="ECO:0000313" key="3">
    <source>
        <dbReference type="Proteomes" id="UP001243844"/>
    </source>
</evidence>
<feature type="transmembrane region" description="Helical" evidence="1">
    <location>
        <begin position="100"/>
        <end position="126"/>
    </location>
</feature>
<dbReference type="EMBL" id="JAVIDL010000008">
    <property type="protein sequence ID" value="MDQ8935246.1"/>
    <property type="molecule type" value="Genomic_DNA"/>
</dbReference>
<feature type="transmembrane region" description="Helical" evidence="1">
    <location>
        <begin position="73"/>
        <end position="94"/>
    </location>
</feature>
<evidence type="ECO:0000256" key="1">
    <source>
        <dbReference type="SAM" id="Phobius"/>
    </source>
</evidence>
<keyword evidence="1" id="KW-0472">Membrane</keyword>
<proteinExistence type="predicted"/>
<evidence type="ECO:0000313" key="2">
    <source>
        <dbReference type="EMBL" id="MDQ8935246.1"/>
    </source>
</evidence>